<comment type="caution">
    <text evidence="1">The sequence shown here is derived from an EMBL/GenBank/DDBJ whole genome shotgun (WGS) entry which is preliminary data.</text>
</comment>
<gene>
    <name evidence="1" type="ORF">PsorP6_002492</name>
</gene>
<name>A0ACC0WUT0_9STRA</name>
<accession>A0ACC0WUT0</accession>
<dbReference type="EMBL" id="CM047580">
    <property type="protein sequence ID" value="KAI9921814.1"/>
    <property type="molecule type" value="Genomic_DNA"/>
</dbReference>
<keyword evidence="2" id="KW-1185">Reference proteome</keyword>
<evidence type="ECO:0000313" key="1">
    <source>
        <dbReference type="EMBL" id="KAI9921814.1"/>
    </source>
</evidence>
<proteinExistence type="predicted"/>
<sequence length="243" mass="27293">MVTQSQHLLSSCRLLLVFQPTSLLSHFLPLSTLPFFSRYCFISLESLQTGDETGILSHLARIPKCGKQNIERPHGTPSELRYERSQADLTEGKPRFNLPEQQALPNHRPSEADLKVYTGFAFSTQVIEVRFLNPLRDFALPVSQVANATSRVLSPNGTPLAVRIVKAHCVMKLWMTRDPLKTRSWSFPLRNKPLFTGWGSLRPGLLLITDPPRLTNAAMTDDAGSFDLDHWVVDPGLGGFDQW</sequence>
<protein>
    <submittedName>
        <fullName evidence="1">Uncharacterized protein</fullName>
    </submittedName>
</protein>
<evidence type="ECO:0000313" key="2">
    <source>
        <dbReference type="Proteomes" id="UP001163321"/>
    </source>
</evidence>
<dbReference type="Proteomes" id="UP001163321">
    <property type="component" value="Chromosome 1"/>
</dbReference>
<reference evidence="1 2" key="1">
    <citation type="journal article" date="2022" name="bioRxiv">
        <title>The genome of the oomycete Peronosclerospora sorghi, a cosmopolitan pathogen of maize and sorghum, is inflated with dispersed pseudogenes.</title>
        <authorList>
            <person name="Fletcher K."/>
            <person name="Martin F."/>
            <person name="Isakeit T."/>
            <person name="Cavanaugh K."/>
            <person name="Magill C."/>
            <person name="Michelmore R."/>
        </authorList>
    </citation>
    <scope>NUCLEOTIDE SEQUENCE [LARGE SCALE GENOMIC DNA]</scope>
    <source>
        <strain evidence="1">P6</strain>
    </source>
</reference>
<organism evidence="1 2">
    <name type="scientific">Peronosclerospora sorghi</name>
    <dbReference type="NCBI Taxonomy" id="230839"/>
    <lineage>
        <taxon>Eukaryota</taxon>
        <taxon>Sar</taxon>
        <taxon>Stramenopiles</taxon>
        <taxon>Oomycota</taxon>
        <taxon>Peronosporomycetes</taxon>
        <taxon>Peronosporales</taxon>
        <taxon>Peronosporaceae</taxon>
        <taxon>Peronosclerospora</taxon>
    </lineage>
</organism>